<protein>
    <submittedName>
        <fullName evidence="1">Uncharacterized protein</fullName>
    </submittedName>
</protein>
<evidence type="ECO:0000313" key="1">
    <source>
        <dbReference type="EMBL" id="PKD43681.1"/>
    </source>
</evidence>
<gene>
    <name evidence="1" type="ORF">CWD77_08950</name>
</gene>
<dbReference type="AlphaFoldDB" id="A0A2N0VHL3"/>
<name>A0A2N0VHL3_9BACT</name>
<accession>A0A2N0VHL3</accession>
<keyword evidence="2" id="KW-1185">Reference proteome</keyword>
<reference evidence="1 2" key="1">
    <citation type="submission" date="2017-11" db="EMBL/GenBank/DDBJ databases">
        <title>Rhodohalobacter 15182 sp. nov., isolated from a salt lake.</title>
        <authorList>
            <person name="Han S."/>
        </authorList>
    </citation>
    <scope>NUCLEOTIDE SEQUENCE [LARGE SCALE GENOMIC DNA]</scope>
    <source>
        <strain evidence="1 2">15182</strain>
    </source>
</reference>
<dbReference type="RefSeq" id="WP_101073221.1">
    <property type="nucleotide sequence ID" value="NZ_PISP01000002.1"/>
</dbReference>
<comment type="caution">
    <text evidence="1">The sequence shown here is derived from an EMBL/GenBank/DDBJ whole genome shotgun (WGS) entry which is preliminary data.</text>
</comment>
<dbReference type="Proteomes" id="UP000233398">
    <property type="component" value="Unassembled WGS sequence"/>
</dbReference>
<evidence type="ECO:0000313" key="2">
    <source>
        <dbReference type="Proteomes" id="UP000233398"/>
    </source>
</evidence>
<proteinExistence type="predicted"/>
<dbReference type="OrthoDB" id="127573at2"/>
<sequence length="310" mass="35309">MKSIFTLKIITGSVLVLIFSGVFCEVVSQNHPSISAIGEFRYGLSESLIEDAEGLEELQVMELDDGTVRKFYLLDEESETYVGFTFPPFRNEYAHAVQLTGYDEREELFGGLKLGMSKGDVFERIGSASDSSLVEITGGTFYSFEGKNYSIELDSKDRLYSVSFHGIDSYLIEQGWPRSWFRYEIDTIQNVTSSITNTSDSDPTILVNNQPFRPRVEFTGRVREVPEKRKDVIDLWLTQLGQPEEVQRLFLNEFEVRENGVEYWVAIQKSLLQPLLEETGEGLYPVDLFLNIVGQRDGESVFVCNEFVVL</sequence>
<organism evidence="1 2">
    <name type="scientific">Rhodohalobacter barkolensis</name>
    <dbReference type="NCBI Taxonomy" id="2053187"/>
    <lineage>
        <taxon>Bacteria</taxon>
        <taxon>Pseudomonadati</taxon>
        <taxon>Balneolota</taxon>
        <taxon>Balneolia</taxon>
        <taxon>Balneolales</taxon>
        <taxon>Balneolaceae</taxon>
        <taxon>Rhodohalobacter</taxon>
    </lineage>
</organism>
<dbReference type="EMBL" id="PISP01000002">
    <property type="protein sequence ID" value="PKD43681.1"/>
    <property type="molecule type" value="Genomic_DNA"/>
</dbReference>